<feature type="compositionally biased region" description="Gly residues" evidence="3">
    <location>
        <begin position="1"/>
        <end position="12"/>
    </location>
</feature>
<evidence type="ECO:0000313" key="4">
    <source>
        <dbReference type="EMBL" id="KAA0170295.1"/>
    </source>
</evidence>
<feature type="region of interest" description="Disordered" evidence="3">
    <location>
        <begin position="1"/>
        <end position="23"/>
    </location>
</feature>
<dbReference type="SMART" id="SM00176">
    <property type="entry name" value="RAN"/>
    <property type="match status" value="1"/>
</dbReference>
<name>A0A5A8DXP3_CAFRO</name>
<dbReference type="FunFam" id="3.40.50.300:FF:000808">
    <property type="entry name" value="Small GTP-binding protein, putative"/>
    <property type="match status" value="1"/>
</dbReference>
<dbReference type="PROSITE" id="PS51421">
    <property type="entry name" value="RAS"/>
    <property type="match status" value="1"/>
</dbReference>
<dbReference type="SMART" id="SM00174">
    <property type="entry name" value="RHO"/>
    <property type="match status" value="1"/>
</dbReference>
<dbReference type="SUPFAM" id="SSF52540">
    <property type="entry name" value="P-loop containing nucleoside triphosphate hydrolases"/>
    <property type="match status" value="1"/>
</dbReference>
<dbReference type="PRINTS" id="PR00449">
    <property type="entry name" value="RASTRNSFRMNG"/>
</dbReference>
<dbReference type="SMART" id="SM00175">
    <property type="entry name" value="RAB"/>
    <property type="match status" value="1"/>
</dbReference>
<keyword evidence="1" id="KW-0547">Nucleotide-binding</keyword>
<dbReference type="Proteomes" id="UP000324907">
    <property type="component" value="Unassembled WGS sequence"/>
</dbReference>
<evidence type="ECO:0000256" key="1">
    <source>
        <dbReference type="ARBA" id="ARBA00022741"/>
    </source>
</evidence>
<protein>
    <submittedName>
        <fullName evidence="4">Uncharacterized protein</fullName>
    </submittedName>
</protein>
<dbReference type="PROSITE" id="PS51420">
    <property type="entry name" value="RHO"/>
    <property type="match status" value="1"/>
</dbReference>
<dbReference type="InterPro" id="IPR027417">
    <property type="entry name" value="P-loop_NTPase"/>
</dbReference>
<accession>A0A5A8DXP3</accession>
<dbReference type="Pfam" id="PF00071">
    <property type="entry name" value="Ras"/>
    <property type="match status" value="1"/>
</dbReference>
<dbReference type="Gene3D" id="3.40.50.300">
    <property type="entry name" value="P-loop containing nucleotide triphosphate hydrolases"/>
    <property type="match status" value="1"/>
</dbReference>
<evidence type="ECO:0000313" key="5">
    <source>
        <dbReference type="Proteomes" id="UP000324907"/>
    </source>
</evidence>
<dbReference type="InterPro" id="IPR005225">
    <property type="entry name" value="Small_GTP-bd"/>
</dbReference>
<evidence type="ECO:0000256" key="2">
    <source>
        <dbReference type="ARBA" id="ARBA00023134"/>
    </source>
</evidence>
<evidence type="ECO:0000256" key="3">
    <source>
        <dbReference type="SAM" id="MobiDB-lite"/>
    </source>
</evidence>
<reference evidence="4 5" key="1">
    <citation type="submission" date="2019-07" db="EMBL/GenBank/DDBJ databases">
        <title>Genomes of Cafeteria roenbergensis.</title>
        <authorList>
            <person name="Fischer M.G."/>
            <person name="Hackl T."/>
            <person name="Roman M."/>
        </authorList>
    </citation>
    <scope>NUCLEOTIDE SEQUENCE [LARGE SCALE GENOMIC DNA]</scope>
    <source>
        <strain evidence="4 5">RCC970-E3</strain>
    </source>
</reference>
<gene>
    <name evidence="4" type="ORF">FNF28_01523</name>
</gene>
<dbReference type="PANTHER" id="PTHR47977">
    <property type="entry name" value="RAS-RELATED PROTEIN RAB"/>
    <property type="match status" value="1"/>
</dbReference>
<sequence length="234" mass="24552">MAAAGHGSGPLGRTGAPVPGAPLGSGGGLPEVAPLSKYKMCFLGDQGVGKSSIIRVFVKGSFSADYKATIGVDFLSKTMYLEDRTVRLQIWDTAGQERFRALAPSYIRDSQVAVVVYDVSSRASFLNVPQWIADARAVQGSDAVLALVGNKSDLGADRQVSLEEAEAKARDLGVMVFLETSAREGHNIKALFHRLASALPHSDGAAPPTDANIIDVRLTPKPPKAAGELSGCSC</sequence>
<dbReference type="AlphaFoldDB" id="A0A5A8DXP3"/>
<comment type="caution">
    <text evidence="4">The sequence shown here is derived from an EMBL/GenBank/DDBJ whole genome shotgun (WGS) entry which is preliminary data.</text>
</comment>
<dbReference type="CDD" id="cd01861">
    <property type="entry name" value="Rab6"/>
    <property type="match status" value="1"/>
</dbReference>
<dbReference type="PROSITE" id="PS51419">
    <property type="entry name" value="RAB"/>
    <property type="match status" value="1"/>
</dbReference>
<dbReference type="SMART" id="SM00173">
    <property type="entry name" value="RAS"/>
    <property type="match status" value="1"/>
</dbReference>
<proteinExistence type="predicted"/>
<dbReference type="GO" id="GO:0005525">
    <property type="term" value="F:GTP binding"/>
    <property type="evidence" value="ECO:0007669"/>
    <property type="project" value="UniProtKB-KW"/>
</dbReference>
<dbReference type="InterPro" id="IPR050227">
    <property type="entry name" value="Rab"/>
</dbReference>
<dbReference type="InterPro" id="IPR001806">
    <property type="entry name" value="Small_GTPase"/>
</dbReference>
<dbReference type="NCBIfam" id="TIGR00231">
    <property type="entry name" value="small_GTP"/>
    <property type="match status" value="1"/>
</dbReference>
<dbReference type="GO" id="GO:0003924">
    <property type="term" value="F:GTPase activity"/>
    <property type="evidence" value="ECO:0007669"/>
    <property type="project" value="InterPro"/>
</dbReference>
<dbReference type="EMBL" id="VLTL01000014">
    <property type="protein sequence ID" value="KAA0170295.1"/>
    <property type="molecule type" value="Genomic_DNA"/>
</dbReference>
<keyword evidence="2" id="KW-0342">GTP-binding</keyword>
<organism evidence="4 5">
    <name type="scientific">Cafeteria roenbergensis</name>
    <name type="common">Marine flagellate</name>
    <dbReference type="NCBI Taxonomy" id="33653"/>
    <lineage>
        <taxon>Eukaryota</taxon>
        <taxon>Sar</taxon>
        <taxon>Stramenopiles</taxon>
        <taxon>Bigyra</taxon>
        <taxon>Opalozoa</taxon>
        <taxon>Bicosoecida</taxon>
        <taxon>Cafeteriaceae</taxon>
        <taxon>Cafeteria</taxon>
    </lineage>
</organism>